<evidence type="ECO:0000256" key="2">
    <source>
        <dbReference type="ARBA" id="ARBA00022801"/>
    </source>
</evidence>
<dbReference type="OrthoDB" id="167809at2759"/>
<proteinExistence type="inferred from homology"/>
<dbReference type="InterPro" id="IPR036380">
    <property type="entry name" value="Isochorismatase-like_sf"/>
</dbReference>
<comment type="similarity">
    <text evidence="1">Belongs to the isochorismatase family.</text>
</comment>
<feature type="region of interest" description="Disordered" evidence="3">
    <location>
        <begin position="195"/>
        <end position="224"/>
    </location>
</feature>
<protein>
    <submittedName>
        <fullName evidence="5">Isochorismatase hydrolase</fullName>
    </submittedName>
</protein>
<keyword evidence="6" id="KW-1185">Reference proteome</keyword>
<evidence type="ECO:0000259" key="4">
    <source>
        <dbReference type="Pfam" id="PF00857"/>
    </source>
</evidence>
<organism evidence="5 6">
    <name type="scientific">Calocera viscosa (strain TUFC12733)</name>
    <dbReference type="NCBI Taxonomy" id="1330018"/>
    <lineage>
        <taxon>Eukaryota</taxon>
        <taxon>Fungi</taxon>
        <taxon>Dikarya</taxon>
        <taxon>Basidiomycota</taxon>
        <taxon>Agaricomycotina</taxon>
        <taxon>Dacrymycetes</taxon>
        <taxon>Dacrymycetales</taxon>
        <taxon>Dacrymycetaceae</taxon>
        <taxon>Calocera</taxon>
    </lineage>
</organism>
<feature type="domain" description="Isochorismatase-like" evidence="4">
    <location>
        <begin position="84"/>
        <end position="177"/>
    </location>
</feature>
<dbReference type="PANTHER" id="PTHR43540:SF1">
    <property type="entry name" value="ISOCHORISMATASE HYDROLASE"/>
    <property type="match status" value="1"/>
</dbReference>
<evidence type="ECO:0000256" key="3">
    <source>
        <dbReference type="SAM" id="MobiDB-lite"/>
    </source>
</evidence>
<dbReference type="PANTHER" id="PTHR43540">
    <property type="entry name" value="PEROXYUREIDOACRYLATE/UREIDOACRYLATE AMIDOHYDROLASE-RELATED"/>
    <property type="match status" value="1"/>
</dbReference>
<evidence type="ECO:0000256" key="1">
    <source>
        <dbReference type="ARBA" id="ARBA00006336"/>
    </source>
</evidence>
<dbReference type="Proteomes" id="UP000076738">
    <property type="component" value="Unassembled WGS sequence"/>
</dbReference>
<reference evidence="5 6" key="1">
    <citation type="journal article" date="2016" name="Mol. Biol. Evol.">
        <title>Comparative Genomics of Early-Diverging Mushroom-Forming Fungi Provides Insights into the Origins of Lignocellulose Decay Capabilities.</title>
        <authorList>
            <person name="Nagy L.G."/>
            <person name="Riley R."/>
            <person name="Tritt A."/>
            <person name="Adam C."/>
            <person name="Daum C."/>
            <person name="Floudas D."/>
            <person name="Sun H."/>
            <person name="Yadav J.S."/>
            <person name="Pangilinan J."/>
            <person name="Larsson K.H."/>
            <person name="Matsuura K."/>
            <person name="Barry K."/>
            <person name="Labutti K."/>
            <person name="Kuo R."/>
            <person name="Ohm R.A."/>
            <person name="Bhattacharya S.S."/>
            <person name="Shirouzu T."/>
            <person name="Yoshinaga Y."/>
            <person name="Martin F.M."/>
            <person name="Grigoriev I.V."/>
            <person name="Hibbett D.S."/>
        </authorList>
    </citation>
    <scope>NUCLEOTIDE SEQUENCE [LARGE SCALE GENOMIC DNA]</scope>
    <source>
        <strain evidence="5 6">TUFC12733</strain>
    </source>
</reference>
<dbReference type="Gene3D" id="3.40.50.850">
    <property type="entry name" value="Isochorismatase-like"/>
    <property type="match status" value="1"/>
</dbReference>
<evidence type="ECO:0000313" key="6">
    <source>
        <dbReference type="Proteomes" id="UP000076738"/>
    </source>
</evidence>
<dbReference type="InterPro" id="IPR000868">
    <property type="entry name" value="Isochorismatase-like_dom"/>
</dbReference>
<dbReference type="EMBL" id="KV417267">
    <property type="protein sequence ID" value="KZP01361.1"/>
    <property type="molecule type" value="Genomic_DNA"/>
</dbReference>
<dbReference type="InterPro" id="IPR050272">
    <property type="entry name" value="Isochorismatase-like_hydrls"/>
</dbReference>
<accession>A0A167RWW1</accession>
<evidence type="ECO:0000313" key="5">
    <source>
        <dbReference type="EMBL" id="KZP01361.1"/>
    </source>
</evidence>
<keyword evidence="2 5" id="KW-0378">Hydrolase</keyword>
<sequence>MVAQLAIPSPRLDGPASSIIETSLNLRTTAFIFLNFQSSYLDQLAREHAHSLLMSAFMLRDSLDMRHYRPVVVHIVSLSASDAVDFPPSMAPREGEPVLAKPGLSAFHHTGLERHLRERRVERVYLCGVSAGAEMVATALAARDLVGEKVWVVEDAWAEVEPEQGEAALDLLAGLDMLVDVSQIEGLREELPDDLEREREASGVRRELERRERKREERERKEVRFEGDSLARHNAIVRSPREGEFPDKPVSKGALLLRNKRSAQHLMI</sequence>
<dbReference type="Pfam" id="PF00857">
    <property type="entry name" value="Isochorismatase"/>
    <property type="match status" value="1"/>
</dbReference>
<dbReference type="SUPFAM" id="SSF52499">
    <property type="entry name" value="Isochorismatase-like hydrolases"/>
    <property type="match status" value="1"/>
</dbReference>
<dbReference type="GO" id="GO:0016787">
    <property type="term" value="F:hydrolase activity"/>
    <property type="evidence" value="ECO:0007669"/>
    <property type="project" value="UniProtKB-KW"/>
</dbReference>
<dbReference type="AlphaFoldDB" id="A0A167RWW1"/>
<gene>
    <name evidence="5" type="ORF">CALVIDRAFT_524422</name>
</gene>
<name>A0A167RWW1_CALVF</name>